<name>A0A5B7DCZ0_PORTR</name>
<keyword evidence="2" id="KW-1185">Reference proteome</keyword>
<proteinExistence type="predicted"/>
<protein>
    <submittedName>
        <fullName evidence="1">Uncharacterized protein</fullName>
    </submittedName>
</protein>
<dbReference type="AlphaFoldDB" id="A0A5B7DCZ0"/>
<gene>
    <name evidence="1" type="ORF">E2C01_012071</name>
</gene>
<organism evidence="1 2">
    <name type="scientific">Portunus trituberculatus</name>
    <name type="common">Swimming crab</name>
    <name type="synonym">Neptunus trituberculatus</name>
    <dbReference type="NCBI Taxonomy" id="210409"/>
    <lineage>
        <taxon>Eukaryota</taxon>
        <taxon>Metazoa</taxon>
        <taxon>Ecdysozoa</taxon>
        <taxon>Arthropoda</taxon>
        <taxon>Crustacea</taxon>
        <taxon>Multicrustacea</taxon>
        <taxon>Malacostraca</taxon>
        <taxon>Eumalacostraca</taxon>
        <taxon>Eucarida</taxon>
        <taxon>Decapoda</taxon>
        <taxon>Pleocyemata</taxon>
        <taxon>Brachyura</taxon>
        <taxon>Eubrachyura</taxon>
        <taxon>Portunoidea</taxon>
        <taxon>Portunidae</taxon>
        <taxon>Portuninae</taxon>
        <taxon>Portunus</taxon>
    </lineage>
</organism>
<evidence type="ECO:0000313" key="2">
    <source>
        <dbReference type="Proteomes" id="UP000324222"/>
    </source>
</evidence>
<evidence type="ECO:0000313" key="1">
    <source>
        <dbReference type="EMBL" id="MPC19163.1"/>
    </source>
</evidence>
<dbReference type="EMBL" id="VSRR010000745">
    <property type="protein sequence ID" value="MPC19163.1"/>
    <property type="molecule type" value="Genomic_DNA"/>
</dbReference>
<reference evidence="1 2" key="1">
    <citation type="submission" date="2019-05" db="EMBL/GenBank/DDBJ databases">
        <title>Another draft genome of Portunus trituberculatus and its Hox gene families provides insights of decapod evolution.</title>
        <authorList>
            <person name="Jeong J.-H."/>
            <person name="Song I."/>
            <person name="Kim S."/>
            <person name="Choi T."/>
            <person name="Kim D."/>
            <person name="Ryu S."/>
            <person name="Kim W."/>
        </authorList>
    </citation>
    <scope>NUCLEOTIDE SEQUENCE [LARGE SCALE GENOMIC DNA]</scope>
    <source>
        <tissue evidence="1">Muscle</tissue>
    </source>
</reference>
<accession>A0A5B7DCZ0</accession>
<dbReference type="Proteomes" id="UP000324222">
    <property type="component" value="Unassembled WGS sequence"/>
</dbReference>
<sequence>MYDSFWIKHGNYLEDELVEQLVRDGRLPQQLVQYTFHHPGGVALSWMNSASEKDHFFILQMENNSQESKRAKTRCSPDSRTRRITLLSVRMSKMMDTCSLKVNEKLRTVGIWVCNIKA</sequence>
<comment type="caution">
    <text evidence="1">The sequence shown here is derived from an EMBL/GenBank/DDBJ whole genome shotgun (WGS) entry which is preliminary data.</text>
</comment>